<accession>A0A016V7D1</accession>
<protein>
    <submittedName>
        <fullName evidence="1">Uncharacterized protein</fullName>
    </submittedName>
</protein>
<organism evidence="1 2">
    <name type="scientific">Ancylostoma ceylanicum</name>
    <dbReference type="NCBI Taxonomy" id="53326"/>
    <lineage>
        <taxon>Eukaryota</taxon>
        <taxon>Metazoa</taxon>
        <taxon>Ecdysozoa</taxon>
        <taxon>Nematoda</taxon>
        <taxon>Chromadorea</taxon>
        <taxon>Rhabditida</taxon>
        <taxon>Rhabditina</taxon>
        <taxon>Rhabditomorpha</taxon>
        <taxon>Strongyloidea</taxon>
        <taxon>Ancylostomatidae</taxon>
        <taxon>Ancylostomatinae</taxon>
        <taxon>Ancylostoma</taxon>
    </lineage>
</organism>
<dbReference type="Proteomes" id="UP000024635">
    <property type="component" value="Unassembled WGS sequence"/>
</dbReference>
<keyword evidence="2" id="KW-1185">Reference proteome</keyword>
<reference evidence="2" key="1">
    <citation type="journal article" date="2015" name="Nat. Genet.">
        <title>The genome and transcriptome of the zoonotic hookworm Ancylostoma ceylanicum identify infection-specific gene families.</title>
        <authorList>
            <person name="Schwarz E.M."/>
            <person name="Hu Y."/>
            <person name="Antoshechkin I."/>
            <person name="Miller M.M."/>
            <person name="Sternberg P.W."/>
            <person name="Aroian R.V."/>
        </authorList>
    </citation>
    <scope>NUCLEOTIDE SEQUENCE</scope>
    <source>
        <strain evidence="2">HY135</strain>
    </source>
</reference>
<proteinExistence type="predicted"/>
<gene>
    <name evidence="1" type="primary">Acey_s0016.g3160</name>
    <name evidence="1" type="ORF">Y032_0016g3160</name>
</gene>
<comment type="caution">
    <text evidence="1">The sequence shown here is derived from an EMBL/GenBank/DDBJ whole genome shotgun (WGS) entry which is preliminary data.</text>
</comment>
<evidence type="ECO:0000313" key="1">
    <source>
        <dbReference type="EMBL" id="EYC23181.1"/>
    </source>
</evidence>
<name>A0A016V7D1_9BILA</name>
<dbReference type="AlphaFoldDB" id="A0A016V7D1"/>
<sequence>MLLILVKSRCTALHVDVHTPLLIYCEDGLHPFLHASVREQFSSHLGTLGENAFRQIIISSHTVINFVPFPTDAVCLGSDSTSCHNRLLSTPDTRPDHEETLRLESAKRKRLVQSCAAHSVTAPSTNTALKRRQDAVADSLDLKPYTRRPQMKLSNYV</sequence>
<evidence type="ECO:0000313" key="2">
    <source>
        <dbReference type="Proteomes" id="UP000024635"/>
    </source>
</evidence>
<dbReference type="EMBL" id="JARK01001352">
    <property type="protein sequence ID" value="EYC23181.1"/>
    <property type="molecule type" value="Genomic_DNA"/>
</dbReference>